<feature type="chain" id="PRO_5039101531" evidence="2">
    <location>
        <begin position="21"/>
        <end position="301"/>
    </location>
</feature>
<dbReference type="Proteomes" id="UP000323317">
    <property type="component" value="Unassembled WGS sequence"/>
</dbReference>
<dbReference type="InterPro" id="IPR003709">
    <property type="entry name" value="VanY-like_core_dom"/>
</dbReference>
<dbReference type="GO" id="GO:0008233">
    <property type="term" value="F:peptidase activity"/>
    <property type="evidence" value="ECO:0007669"/>
    <property type="project" value="InterPro"/>
</dbReference>
<accession>A0A5D4KIB5</accession>
<comment type="caution">
    <text evidence="4">The sequence shown here is derived from an EMBL/GenBank/DDBJ whole genome shotgun (WGS) entry which is preliminary data.</text>
</comment>
<feature type="compositionally biased region" description="Acidic residues" evidence="1">
    <location>
        <begin position="51"/>
        <end position="60"/>
    </location>
</feature>
<dbReference type="SUPFAM" id="SSF55166">
    <property type="entry name" value="Hedgehog/DD-peptidase"/>
    <property type="match status" value="1"/>
</dbReference>
<dbReference type="CDD" id="cd14852">
    <property type="entry name" value="LD-carboxypeptidase"/>
    <property type="match status" value="1"/>
</dbReference>
<evidence type="ECO:0000256" key="1">
    <source>
        <dbReference type="SAM" id="MobiDB-lite"/>
    </source>
</evidence>
<sequence length="301" mass="34246">MKKLVMVPAVLLLLSGCQQAEEWTKDLFGSNEQTQEQENSEDITQEHEPGIDDDSQETPDTENGQNQDGKTSEEDSSGQKEEEIPPALQLESQFFNNVQTVDGKKVITNPENTLALVNKEFGLTGDYKPTDLVRPEVPFVFGSQDIEKAYIREEAAKALEEMFAAAEKDGQYLTAISGYRSYQYQQALLEREIKQFGEEKAVKAVAPPGNSEHQSGLAMDISSKSNDFQVSEELENTPEGKWMKENAHKFGFILRYPRGKEDITGYQYEPWHYRYVGKEAAQVIFENDWTLEEYFNNVKKI</sequence>
<dbReference type="PROSITE" id="PS51257">
    <property type="entry name" value="PROKAR_LIPOPROTEIN"/>
    <property type="match status" value="1"/>
</dbReference>
<gene>
    <name evidence="4" type="ORF">FZC79_06810</name>
</gene>
<dbReference type="EMBL" id="VTEH01000003">
    <property type="protein sequence ID" value="TYR76580.1"/>
    <property type="molecule type" value="Genomic_DNA"/>
</dbReference>
<feature type="domain" description="D-alanyl-D-alanine carboxypeptidase-like core" evidence="3">
    <location>
        <begin position="149"/>
        <end position="278"/>
    </location>
</feature>
<dbReference type="Pfam" id="PF02557">
    <property type="entry name" value="VanY"/>
    <property type="match status" value="1"/>
</dbReference>
<feature type="region of interest" description="Disordered" evidence="1">
    <location>
        <begin position="26"/>
        <end position="83"/>
    </location>
</feature>
<dbReference type="Gene3D" id="3.30.1380.10">
    <property type="match status" value="1"/>
</dbReference>
<dbReference type="AlphaFoldDB" id="A0A5D4KIB5"/>
<dbReference type="InterPro" id="IPR058193">
    <property type="entry name" value="VanY/YodJ_core_dom"/>
</dbReference>
<feature type="signal peptide" evidence="2">
    <location>
        <begin position="1"/>
        <end position="20"/>
    </location>
</feature>
<protein>
    <submittedName>
        <fullName evidence="4">M15 family metallopeptidase</fullName>
    </submittedName>
</protein>
<dbReference type="PANTHER" id="PTHR34385">
    <property type="entry name" value="D-ALANYL-D-ALANINE CARBOXYPEPTIDASE"/>
    <property type="match status" value="1"/>
</dbReference>
<keyword evidence="2" id="KW-0732">Signal</keyword>
<evidence type="ECO:0000256" key="2">
    <source>
        <dbReference type="SAM" id="SignalP"/>
    </source>
</evidence>
<proteinExistence type="predicted"/>
<reference evidence="4 5" key="1">
    <citation type="submission" date="2019-08" db="EMBL/GenBank/DDBJ databases">
        <title>Bacillus genomes from the desert of Cuatro Cienegas, Coahuila.</title>
        <authorList>
            <person name="Olmedo-Alvarez G."/>
        </authorList>
    </citation>
    <scope>NUCLEOTIDE SEQUENCE [LARGE SCALE GENOMIC DNA]</scope>
    <source>
        <strain evidence="4 5">CH40_1T</strain>
    </source>
</reference>
<dbReference type="InterPro" id="IPR052179">
    <property type="entry name" value="DD-CPase-like"/>
</dbReference>
<evidence type="ECO:0000313" key="5">
    <source>
        <dbReference type="Proteomes" id="UP000323317"/>
    </source>
</evidence>
<evidence type="ECO:0000313" key="4">
    <source>
        <dbReference type="EMBL" id="TYR76580.1"/>
    </source>
</evidence>
<dbReference type="InterPro" id="IPR009045">
    <property type="entry name" value="Zn_M74/Hedgehog-like"/>
</dbReference>
<organism evidence="4 5">
    <name type="scientific">Rossellomorea vietnamensis</name>
    <dbReference type="NCBI Taxonomy" id="218284"/>
    <lineage>
        <taxon>Bacteria</taxon>
        <taxon>Bacillati</taxon>
        <taxon>Bacillota</taxon>
        <taxon>Bacilli</taxon>
        <taxon>Bacillales</taxon>
        <taxon>Bacillaceae</taxon>
        <taxon>Rossellomorea</taxon>
    </lineage>
</organism>
<dbReference type="GO" id="GO:0006508">
    <property type="term" value="P:proteolysis"/>
    <property type="evidence" value="ECO:0007669"/>
    <property type="project" value="InterPro"/>
</dbReference>
<name>A0A5D4KIB5_9BACI</name>
<evidence type="ECO:0000259" key="3">
    <source>
        <dbReference type="Pfam" id="PF02557"/>
    </source>
</evidence>
<feature type="compositionally biased region" description="Basic and acidic residues" evidence="1">
    <location>
        <begin position="70"/>
        <end position="83"/>
    </location>
</feature>
<dbReference type="RefSeq" id="WP_148946063.1">
    <property type="nucleotide sequence ID" value="NZ_VTEH01000003.1"/>
</dbReference>
<dbReference type="PANTHER" id="PTHR34385:SF1">
    <property type="entry name" value="PEPTIDOGLYCAN L-ALANYL-D-GLUTAMATE ENDOPEPTIDASE CWLK"/>
    <property type="match status" value="1"/>
</dbReference>